<reference evidence="1" key="1">
    <citation type="submission" date="2020-07" db="EMBL/GenBank/DDBJ databases">
        <title>Genome sequence and genetic diversity analysis of an under-domesticated orphan crop, white fonio (Digitaria exilis).</title>
        <authorList>
            <person name="Bennetzen J.L."/>
            <person name="Chen S."/>
            <person name="Ma X."/>
            <person name="Wang X."/>
            <person name="Yssel A.E.J."/>
            <person name="Chaluvadi S.R."/>
            <person name="Johnson M."/>
            <person name="Gangashetty P."/>
            <person name="Hamidou F."/>
            <person name="Sanogo M.D."/>
            <person name="Zwaenepoel A."/>
            <person name="Wallace J."/>
            <person name="Van De Peer Y."/>
            <person name="Van Deynze A."/>
        </authorList>
    </citation>
    <scope>NUCLEOTIDE SEQUENCE</scope>
    <source>
        <tissue evidence="1">Leaves</tissue>
    </source>
</reference>
<dbReference type="EMBL" id="JACEFO010001869">
    <property type="protein sequence ID" value="KAF8697598.1"/>
    <property type="molecule type" value="Genomic_DNA"/>
</dbReference>
<evidence type="ECO:0000313" key="1">
    <source>
        <dbReference type="EMBL" id="KAF8697598.1"/>
    </source>
</evidence>
<accession>A0A835EP76</accession>
<dbReference type="PANTHER" id="PTHR48221">
    <property type="entry name" value="ACYL-COA SYNTHETASE FAMILY PROTEIN"/>
    <property type="match status" value="1"/>
</dbReference>
<keyword evidence="2" id="KW-1185">Reference proteome</keyword>
<evidence type="ECO:0000313" key="2">
    <source>
        <dbReference type="Proteomes" id="UP000636709"/>
    </source>
</evidence>
<dbReference type="AlphaFoldDB" id="A0A835EP76"/>
<sequence length="672" mass="74638">MAPPLEDLTRVLAELGARLSGPPAVGAAASAGDALSASISSLAATLNPNGGRGGASSGTQVLDAALSLMCFDPIEVNKARVDFLVRTLVSALSTSVSCRVVRPDGGAVEEMLCVGSSVSPGDCRELLRSCAALVQKLGDCDAGRHSYDLLYAVVKMAVLSPHYQCVFPLPYYKEEEESLYDMGTIAAELINHPSNHVPPSDNKIALRLLLWHLDPSIVKHDLSVMLQEVIRRPLLCLRKELHNRMEWRIIVICLLCSPTMFMEMRTLLDFWFLATGLGSVLELHSALVSSALDILLKPISWGISIELGQKFPFSHAYFPSQHSDLLAILTGPLSCKGFLDNTRITYSSLKSSQLQPMEGLATYNSAWSMIINFPVWFSFATALLFHREGSEDYLAETLSKETVADSISDVSLAQRAAFYLSWILAHNILEISHSWVRNNKKRQSYHSSIVNRRRKLRLHTTMDSEKLHVPTNTVSSMIKEFDDRCVKFFSTTAFPAVQAEKLSDFHASCHNLLHMWIPLGVLLSSSSSVNEQNCDMLLRYTSTGQVLKSNEVEMKTKGHVTNDGFLSSSSGTAIRLALNGAYLIFGWLDVVEDMFSLVFDCEDRCQHFVSQLRTKIGPYLLECVKTLDEADQHRDFVIDLHNRLLNWVKSGQGCEIFGDVILKMNKKFKLPL</sequence>
<protein>
    <submittedName>
        <fullName evidence="1">Uncharacterized protein</fullName>
    </submittedName>
</protein>
<dbReference type="PANTHER" id="PTHR48221:SF2">
    <property type="entry name" value="ACYL-COA SYNTHETASE FAMILY PROTEIN"/>
    <property type="match status" value="1"/>
</dbReference>
<name>A0A835EP76_9POAL</name>
<comment type="caution">
    <text evidence="1">The sequence shown here is derived from an EMBL/GenBank/DDBJ whole genome shotgun (WGS) entry which is preliminary data.</text>
</comment>
<gene>
    <name evidence="1" type="ORF">HU200_035784</name>
</gene>
<dbReference type="OrthoDB" id="1917939at2759"/>
<proteinExistence type="predicted"/>
<dbReference type="Proteomes" id="UP000636709">
    <property type="component" value="Unassembled WGS sequence"/>
</dbReference>
<organism evidence="1 2">
    <name type="scientific">Digitaria exilis</name>
    <dbReference type="NCBI Taxonomy" id="1010633"/>
    <lineage>
        <taxon>Eukaryota</taxon>
        <taxon>Viridiplantae</taxon>
        <taxon>Streptophyta</taxon>
        <taxon>Embryophyta</taxon>
        <taxon>Tracheophyta</taxon>
        <taxon>Spermatophyta</taxon>
        <taxon>Magnoliopsida</taxon>
        <taxon>Liliopsida</taxon>
        <taxon>Poales</taxon>
        <taxon>Poaceae</taxon>
        <taxon>PACMAD clade</taxon>
        <taxon>Panicoideae</taxon>
        <taxon>Panicodae</taxon>
        <taxon>Paniceae</taxon>
        <taxon>Anthephorinae</taxon>
        <taxon>Digitaria</taxon>
    </lineage>
</organism>